<reference evidence="10" key="1">
    <citation type="submission" date="2018-05" db="EMBL/GenBank/DDBJ databases">
        <authorList>
            <person name="Lanie J.A."/>
            <person name="Ng W.-L."/>
            <person name="Kazmierczak K.M."/>
            <person name="Andrzejewski T.M."/>
            <person name="Davidsen T.M."/>
            <person name="Wayne K.J."/>
            <person name="Tettelin H."/>
            <person name="Glass J.I."/>
            <person name="Rusch D."/>
            <person name="Podicherti R."/>
            <person name="Tsui H.-C.T."/>
            <person name="Winkler M.E."/>
        </authorList>
    </citation>
    <scope>NUCLEOTIDE SEQUENCE</scope>
</reference>
<keyword evidence="5" id="KW-0274">FAD</keyword>
<dbReference type="PANTHER" id="PTHR10801:SF0">
    <property type="entry name" value="DELTA(24)-STEROL REDUCTASE"/>
    <property type="match status" value="1"/>
</dbReference>
<evidence type="ECO:0000256" key="2">
    <source>
        <dbReference type="ARBA" id="ARBA00012405"/>
    </source>
</evidence>
<keyword evidence="7" id="KW-0560">Oxidoreductase</keyword>
<dbReference type="GO" id="GO:0071949">
    <property type="term" value="F:FAD binding"/>
    <property type="evidence" value="ECO:0007669"/>
    <property type="project" value="InterPro"/>
</dbReference>
<evidence type="ECO:0000256" key="6">
    <source>
        <dbReference type="ARBA" id="ARBA00022989"/>
    </source>
</evidence>
<keyword evidence="8" id="KW-0472">Membrane</keyword>
<keyword evidence="6" id="KW-1133">Transmembrane helix</keyword>
<proteinExistence type="predicted"/>
<name>A0A381SD51_9ZZZZ</name>
<dbReference type="Gene3D" id="3.30.465.10">
    <property type="match status" value="1"/>
</dbReference>
<sequence length="444" mass="50919">MTHNERRQRLADSLKDNAGTEVRLGKTTSNLFRERTNTSTRKLLDVSDFNHVLQVDPDNSLIEVEGMTTYEELVDATLPHGVMPAVVPQLKSITIGGAVSGIGIESSSFRYGLPHQSIGEMDVLLASGDVLTCTPDNDHSDLFYGLANSYGTLGYILRLTALAVPVKPFVQLTHIRFDESESLFRAIDQWSAGDVDFIDGTVFAPGDHVLTLGRFVDQAPYASDYTYLEIYYSSIRARSEDFLTTRDYLWRWDTDWFWCSKNLFLQYRPMRRLLGRERLNSITYQKVKRWNSRWGLTRALGRLARHPREWVIQDVDIPIDRAAEFLEFFHREIGIRPVWICPVGHPSADEVYPLFPITSRSTYINFGFWDAVATAKNMPSGHFNRLVENKVSQLGGIKSLYSDAYFGEDEFWSIYDGDSYQRLKQKYDPGNRLKGLYQKCVLRQ</sequence>
<keyword evidence="4" id="KW-0812">Transmembrane</keyword>
<evidence type="ECO:0000256" key="5">
    <source>
        <dbReference type="ARBA" id="ARBA00022827"/>
    </source>
</evidence>
<dbReference type="PANTHER" id="PTHR10801">
    <property type="entry name" value="24-DEHYDROCHOLESTEROL REDUCTASE"/>
    <property type="match status" value="1"/>
</dbReference>
<dbReference type="InterPro" id="IPR036318">
    <property type="entry name" value="FAD-bd_PCMH-like_sf"/>
</dbReference>
<dbReference type="GO" id="GO:0016020">
    <property type="term" value="C:membrane"/>
    <property type="evidence" value="ECO:0007669"/>
    <property type="project" value="UniProtKB-SubCell"/>
</dbReference>
<gene>
    <name evidence="10" type="ORF">METZ01_LOCUS54844</name>
</gene>
<dbReference type="GO" id="GO:0050614">
    <property type="term" value="F:Delta24-sterol reductase activity"/>
    <property type="evidence" value="ECO:0007669"/>
    <property type="project" value="UniProtKB-EC"/>
</dbReference>
<dbReference type="Pfam" id="PF01565">
    <property type="entry name" value="FAD_binding_4"/>
    <property type="match status" value="1"/>
</dbReference>
<dbReference type="InterPro" id="IPR016164">
    <property type="entry name" value="FAD-linked_Oxase-like_C"/>
</dbReference>
<dbReference type="EC" id="1.3.1.72" evidence="2"/>
<evidence type="ECO:0000259" key="9">
    <source>
        <dbReference type="PROSITE" id="PS51387"/>
    </source>
</evidence>
<protein>
    <recommendedName>
        <fullName evidence="2">Delta(24)-sterol reductase</fullName>
        <ecNumber evidence="2">1.3.1.72</ecNumber>
    </recommendedName>
</protein>
<dbReference type="PROSITE" id="PS51387">
    <property type="entry name" value="FAD_PCMH"/>
    <property type="match status" value="1"/>
</dbReference>
<dbReference type="EMBL" id="UINC01002959">
    <property type="protein sequence ID" value="SVA01990.1"/>
    <property type="molecule type" value="Genomic_DNA"/>
</dbReference>
<dbReference type="AlphaFoldDB" id="A0A381SD51"/>
<evidence type="ECO:0000256" key="8">
    <source>
        <dbReference type="ARBA" id="ARBA00023136"/>
    </source>
</evidence>
<dbReference type="InterPro" id="IPR016169">
    <property type="entry name" value="FAD-bd_PCMH_sub2"/>
</dbReference>
<evidence type="ECO:0000256" key="3">
    <source>
        <dbReference type="ARBA" id="ARBA00022630"/>
    </source>
</evidence>
<evidence type="ECO:0000256" key="1">
    <source>
        <dbReference type="ARBA" id="ARBA00004167"/>
    </source>
</evidence>
<evidence type="ECO:0000256" key="7">
    <source>
        <dbReference type="ARBA" id="ARBA00023002"/>
    </source>
</evidence>
<evidence type="ECO:0000313" key="10">
    <source>
        <dbReference type="EMBL" id="SVA01990.1"/>
    </source>
</evidence>
<feature type="domain" description="FAD-binding PCMH-type" evidence="9">
    <location>
        <begin position="1"/>
        <end position="166"/>
    </location>
</feature>
<dbReference type="SUPFAM" id="SSF55103">
    <property type="entry name" value="FAD-linked oxidases, C-terminal domain"/>
    <property type="match status" value="1"/>
</dbReference>
<accession>A0A381SD51</accession>
<evidence type="ECO:0000256" key="4">
    <source>
        <dbReference type="ARBA" id="ARBA00022692"/>
    </source>
</evidence>
<dbReference type="InterPro" id="IPR006094">
    <property type="entry name" value="Oxid_FAD_bind_N"/>
</dbReference>
<organism evidence="10">
    <name type="scientific">marine metagenome</name>
    <dbReference type="NCBI Taxonomy" id="408172"/>
    <lineage>
        <taxon>unclassified sequences</taxon>
        <taxon>metagenomes</taxon>
        <taxon>ecological metagenomes</taxon>
    </lineage>
</organism>
<keyword evidence="3" id="KW-0285">Flavoprotein</keyword>
<comment type="subcellular location">
    <subcellularLocation>
        <location evidence="1">Membrane</location>
        <topology evidence="1">Single-pass membrane protein</topology>
    </subcellularLocation>
</comment>
<dbReference type="InterPro" id="IPR016166">
    <property type="entry name" value="FAD-bd_PCMH"/>
</dbReference>
<dbReference type="SUPFAM" id="SSF56176">
    <property type="entry name" value="FAD-binding/transporter-associated domain-like"/>
    <property type="match status" value="1"/>
</dbReference>
<dbReference type="InterPro" id="IPR040165">
    <property type="entry name" value="Diminuto-like"/>
</dbReference>